<dbReference type="InterPro" id="IPR019752">
    <property type="entry name" value="Pyrv/ketoisovalerate_OxRed_cat"/>
</dbReference>
<dbReference type="PANTHER" id="PTHR43854">
    <property type="entry name" value="INDOLEPYRUVATE OXIDOREDUCTASE SUBUNIT IORB"/>
    <property type="match status" value="1"/>
</dbReference>
<evidence type="ECO:0000256" key="1">
    <source>
        <dbReference type="ARBA" id="ARBA00023002"/>
    </source>
</evidence>
<feature type="domain" description="Pyruvate/ketoisovalerate oxidoreductase catalytic" evidence="2">
    <location>
        <begin position="14"/>
        <end position="188"/>
    </location>
</feature>
<organism evidence="3 4">
    <name type="scientific">Slackia exigua (strain ATCC 700122 / DSM 15923 / CIP 105133 / JCM 11022 / KCTC 5966 / S-7)</name>
    <dbReference type="NCBI Taxonomy" id="649764"/>
    <lineage>
        <taxon>Bacteria</taxon>
        <taxon>Bacillati</taxon>
        <taxon>Actinomycetota</taxon>
        <taxon>Coriobacteriia</taxon>
        <taxon>Eggerthellales</taxon>
        <taxon>Eggerthellaceae</taxon>
        <taxon>Slackia</taxon>
    </lineage>
</organism>
<dbReference type="HOGENOM" id="CLU_087284_1_1_11"/>
<accession>D0WEE7</accession>
<dbReference type="Proteomes" id="UP000006001">
    <property type="component" value="Unassembled WGS sequence"/>
</dbReference>
<dbReference type="EMBL" id="ACUX02000004">
    <property type="protein sequence ID" value="EEZ62085.1"/>
    <property type="molecule type" value="Genomic_DNA"/>
</dbReference>
<dbReference type="Gene3D" id="3.40.920.10">
    <property type="entry name" value="Pyruvate-ferredoxin oxidoreductase, PFOR, domain III"/>
    <property type="match status" value="1"/>
</dbReference>
<dbReference type="eggNOG" id="COG1014">
    <property type="taxonomic scope" value="Bacteria"/>
</dbReference>
<protein>
    <submittedName>
        <fullName evidence="3">Indolepyruvate ferredoxin oxidoreductase, beta subunit</fullName>
    </submittedName>
</protein>
<dbReference type="Pfam" id="PF01558">
    <property type="entry name" value="POR"/>
    <property type="match status" value="1"/>
</dbReference>
<dbReference type="InterPro" id="IPR052198">
    <property type="entry name" value="IorB_Oxidoreductase"/>
</dbReference>
<gene>
    <name evidence="3" type="ORF">HMPREF0762_00177</name>
</gene>
<dbReference type="PANTHER" id="PTHR43854:SF1">
    <property type="entry name" value="INDOLEPYRUVATE OXIDOREDUCTASE SUBUNIT IORB"/>
    <property type="match status" value="1"/>
</dbReference>
<evidence type="ECO:0000313" key="3">
    <source>
        <dbReference type="EMBL" id="EEZ62085.1"/>
    </source>
</evidence>
<dbReference type="InterPro" id="IPR002869">
    <property type="entry name" value="Pyrv_flavodox_OxRed_cen"/>
</dbReference>
<sequence length="199" mass="20920">MSDSAKTILLCGVGGQGTILAADLLARAAIASGDDVKLSEIHGMAQRGGAVTTVVRVGRAVGTMVADIGDADFLISFETTEALRNIAYLKQDGIAIVSDETIKPLTALTGRVPMPRGARKTLSGFGALVTPAELLARQAGSVKSVNVVLLGVLSTFLDYDEAVWLDVIRGRVPERFVDMNLKAFSLGRSFARDRAGQMG</sequence>
<evidence type="ECO:0000259" key="2">
    <source>
        <dbReference type="Pfam" id="PF01558"/>
    </source>
</evidence>
<dbReference type="GeneID" id="85006847"/>
<proteinExistence type="predicted"/>
<reference evidence="3" key="1">
    <citation type="submission" date="2009-10" db="EMBL/GenBank/DDBJ databases">
        <authorList>
            <person name="Weinstock G."/>
            <person name="Sodergren E."/>
            <person name="Clifton S."/>
            <person name="Fulton L."/>
            <person name="Fulton B."/>
            <person name="Courtney L."/>
            <person name="Fronick C."/>
            <person name="Harrison M."/>
            <person name="Strong C."/>
            <person name="Farmer C."/>
            <person name="Delahaunty K."/>
            <person name="Markovic C."/>
            <person name="Hall O."/>
            <person name="Minx P."/>
            <person name="Tomlinson C."/>
            <person name="Mitreva M."/>
            <person name="Nelson J."/>
            <person name="Hou S."/>
            <person name="Wollam A."/>
            <person name="Pepin K.H."/>
            <person name="Johnson M."/>
            <person name="Bhonagiri V."/>
            <person name="Nash W.E."/>
            <person name="Warren W."/>
            <person name="Chinwalla A."/>
            <person name="Mardis E.R."/>
            <person name="Wilson R.K."/>
        </authorList>
    </citation>
    <scope>NUCLEOTIDE SEQUENCE [LARGE SCALE GENOMIC DNA]</scope>
    <source>
        <strain evidence="3">ATCC 700122</strain>
    </source>
</reference>
<keyword evidence="4" id="KW-1185">Reference proteome</keyword>
<comment type="caution">
    <text evidence="3">The sequence shown here is derived from an EMBL/GenBank/DDBJ whole genome shotgun (WGS) entry which is preliminary data.</text>
</comment>
<dbReference type="SUPFAM" id="SSF53323">
    <property type="entry name" value="Pyruvate-ferredoxin oxidoreductase, PFOR, domain III"/>
    <property type="match status" value="1"/>
</dbReference>
<evidence type="ECO:0000313" key="4">
    <source>
        <dbReference type="Proteomes" id="UP000006001"/>
    </source>
</evidence>
<dbReference type="OrthoDB" id="9800445at2"/>
<keyword evidence="1" id="KW-0560">Oxidoreductase</keyword>
<name>D0WEE7_SLAES</name>
<dbReference type="GO" id="GO:0016903">
    <property type="term" value="F:oxidoreductase activity, acting on the aldehyde or oxo group of donors"/>
    <property type="evidence" value="ECO:0007669"/>
    <property type="project" value="InterPro"/>
</dbReference>
<dbReference type="STRING" id="649764.HMPREF0762_00177"/>
<dbReference type="RefSeq" id="WP_006361421.1">
    <property type="nucleotide sequence ID" value="NZ_GG700630.1"/>
</dbReference>
<dbReference type="AlphaFoldDB" id="D0WEE7"/>